<evidence type="ECO:0000256" key="2">
    <source>
        <dbReference type="ARBA" id="ARBA00022490"/>
    </source>
</evidence>
<dbReference type="PROSITE" id="PS51981">
    <property type="entry name" value="ZF_RZ"/>
    <property type="match status" value="1"/>
</dbReference>
<evidence type="ECO:0000256" key="5">
    <source>
        <dbReference type="ARBA" id="ARBA00022833"/>
    </source>
</evidence>
<comment type="subcellular location">
    <subcellularLocation>
        <location evidence="1">Cytoplasm</location>
    </subcellularLocation>
</comment>
<organism evidence="8 9">
    <name type="scientific">Brachionus plicatilis</name>
    <name type="common">Marine rotifer</name>
    <name type="synonym">Brachionus muelleri</name>
    <dbReference type="NCBI Taxonomy" id="10195"/>
    <lineage>
        <taxon>Eukaryota</taxon>
        <taxon>Metazoa</taxon>
        <taxon>Spiralia</taxon>
        <taxon>Gnathifera</taxon>
        <taxon>Rotifera</taxon>
        <taxon>Eurotatoria</taxon>
        <taxon>Monogononta</taxon>
        <taxon>Pseudotrocha</taxon>
        <taxon>Ploima</taxon>
        <taxon>Brachionidae</taxon>
        <taxon>Brachionus</taxon>
    </lineage>
</organism>
<keyword evidence="3" id="KW-0479">Metal-binding</keyword>
<feature type="domain" description="RZ-type" evidence="7">
    <location>
        <begin position="397"/>
        <end position="490"/>
    </location>
</feature>
<dbReference type="GO" id="GO:0016887">
    <property type="term" value="F:ATP hydrolysis activity"/>
    <property type="evidence" value="ECO:0007669"/>
    <property type="project" value="InterPro"/>
</dbReference>
<dbReference type="Proteomes" id="UP000276133">
    <property type="component" value="Unassembled WGS sequence"/>
</dbReference>
<dbReference type="PANTHER" id="PTHR22605">
    <property type="entry name" value="RZ-TYPE DOMAIN-CONTAINING PROTEIN"/>
    <property type="match status" value="1"/>
</dbReference>
<name>A0A3M7RG97_BRAPC</name>
<evidence type="ECO:0000256" key="6">
    <source>
        <dbReference type="ARBA" id="ARBA00022859"/>
    </source>
</evidence>
<accession>A0A3M7RG97</accession>
<dbReference type="GO" id="GO:0016874">
    <property type="term" value="F:ligase activity"/>
    <property type="evidence" value="ECO:0007669"/>
    <property type="project" value="UniProtKB-KW"/>
</dbReference>
<evidence type="ECO:0000256" key="4">
    <source>
        <dbReference type="ARBA" id="ARBA00022771"/>
    </source>
</evidence>
<dbReference type="STRING" id="10195.A0A3M7RG97"/>
<keyword evidence="9" id="KW-1185">Reference proteome</keyword>
<keyword evidence="5" id="KW-0862">Zinc</keyword>
<proteinExistence type="predicted"/>
<dbReference type="AlphaFoldDB" id="A0A3M7RG97"/>
<dbReference type="Pfam" id="PF20173">
    <property type="entry name" value="ZnF_RZ-type"/>
    <property type="match status" value="1"/>
</dbReference>
<dbReference type="OrthoDB" id="5983002at2759"/>
<dbReference type="GO" id="GO:0004842">
    <property type="term" value="F:ubiquitin-protein transferase activity"/>
    <property type="evidence" value="ECO:0007669"/>
    <property type="project" value="InterPro"/>
</dbReference>
<dbReference type="PANTHER" id="PTHR22605:SF1">
    <property type="entry name" value="RZ-TYPE DOMAIN-CONTAINING PROTEIN"/>
    <property type="match status" value="1"/>
</dbReference>
<evidence type="ECO:0000313" key="9">
    <source>
        <dbReference type="Proteomes" id="UP000276133"/>
    </source>
</evidence>
<dbReference type="InterPro" id="IPR031248">
    <property type="entry name" value="RNF213"/>
</dbReference>
<dbReference type="EMBL" id="REGN01003423">
    <property type="protein sequence ID" value="RNA22613.1"/>
    <property type="molecule type" value="Genomic_DNA"/>
</dbReference>
<keyword evidence="2" id="KW-0963">Cytoplasm</keyword>
<dbReference type="GO" id="GO:0005737">
    <property type="term" value="C:cytoplasm"/>
    <property type="evidence" value="ECO:0007669"/>
    <property type="project" value="UniProtKB-SubCell"/>
</dbReference>
<keyword evidence="8" id="KW-0436">Ligase</keyword>
<evidence type="ECO:0000259" key="7">
    <source>
        <dbReference type="PROSITE" id="PS51981"/>
    </source>
</evidence>
<keyword evidence="6" id="KW-0391">Immunity</keyword>
<gene>
    <name evidence="8" type="ORF">BpHYR1_002555</name>
</gene>
<sequence>MQKLNLFYLNVVENLIFSSEPEDEVVQAICEVTIHGRISSKSSEQKFDLDNKTSKLLLQLLFKNYEKSLIYLNKWFNQTDEDIYKNSETAVNFMICVEETLFDDVINKSIDEEINAAERICQFLLSGHHLLNFILQDQTLCYNIESLSYLAKLKFVLKILVKATNNQETLDSIKNISQLNLLISNVKRLIEPTLAYTNTVFNFLIKEFVRRFSFSSVKHISNNTMMNWMTPKQIIGDNLGITERYVLIGSKYIQIKRAIQNGFENQNSTELQSVLEKDPQKMFPYFLICVFKNVLLMQKNINVLSCDIINVPFERFYSNKRHYLQEIVQMSQQVSNSIELNLLMLQLKYSIQFSKNVLILPLADMMESPLKFKESFIPCMPQDTLYDNLIALRQNRTTDNPTLYVKKVQQTIGLDQIFKKYPCPNGHPYILFDVIFSLMKRFLSKEILVNFCGRPWVITKCSECNENIGGTNHELCPGNTRLEDQDRTLRGYCLPTANTQNDNPANQRLLNPANFHILRFIIHCTLFFASNSKPNELIEIMHTKTLDLKDFFWNYLHKDLRIISKILNLNMDQVFILLHLVSDKMLSNQSSSFTKWQSKEERKNYERDFAENFIDCILASYEQTIAQASQELQKEAKNSNDEIQKLYFIAYEIVDDENHEFLTLYQGPDIWKYQPLCDYNVFKTKLALTKQYEHKILKYLVENDHRIKLIKNLNNMMKLINHINDGYYKRLPKHVVKNTSIKHCALKGIISKSFENENLLISIQAFQDTWFNSKQYLQKYAGRILDHI</sequence>
<evidence type="ECO:0000256" key="3">
    <source>
        <dbReference type="ARBA" id="ARBA00022723"/>
    </source>
</evidence>
<dbReference type="GO" id="GO:0008270">
    <property type="term" value="F:zinc ion binding"/>
    <property type="evidence" value="ECO:0007669"/>
    <property type="project" value="UniProtKB-KW"/>
</dbReference>
<comment type="caution">
    <text evidence="8">The sequence shown here is derived from an EMBL/GenBank/DDBJ whole genome shotgun (WGS) entry which is preliminary data.</text>
</comment>
<evidence type="ECO:0000313" key="8">
    <source>
        <dbReference type="EMBL" id="RNA22613.1"/>
    </source>
</evidence>
<reference evidence="8 9" key="1">
    <citation type="journal article" date="2018" name="Sci. Rep.">
        <title>Genomic signatures of local adaptation to the degree of environmental predictability in rotifers.</title>
        <authorList>
            <person name="Franch-Gras L."/>
            <person name="Hahn C."/>
            <person name="Garcia-Roger E.M."/>
            <person name="Carmona M.J."/>
            <person name="Serra M."/>
            <person name="Gomez A."/>
        </authorList>
    </citation>
    <scope>NUCLEOTIDE SEQUENCE [LARGE SCALE GENOMIC DNA]</scope>
    <source>
        <strain evidence="8">HYR1</strain>
    </source>
</reference>
<evidence type="ECO:0000256" key="1">
    <source>
        <dbReference type="ARBA" id="ARBA00004496"/>
    </source>
</evidence>
<keyword evidence="4" id="KW-0863">Zinc-finger</keyword>
<protein>
    <submittedName>
        <fullName evidence="8">E3 ubiquitin-ligase RNF213-like</fullName>
    </submittedName>
</protein>
<dbReference type="InterPro" id="IPR046439">
    <property type="entry name" value="ZF_RZ_dom"/>
</dbReference>
<dbReference type="GO" id="GO:0002376">
    <property type="term" value="P:immune system process"/>
    <property type="evidence" value="ECO:0007669"/>
    <property type="project" value="UniProtKB-KW"/>
</dbReference>